<dbReference type="Proteomes" id="UP000292408">
    <property type="component" value="Unassembled WGS sequence"/>
</dbReference>
<dbReference type="OrthoDB" id="119146at2"/>
<evidence type="ECO:0000313" key="3">
    <source>
        <dbReference type="Proteomes" id="UP000292408"/>
    </source>
</evidence>
<dbReference type="Gene3D" id="3.10.450.50">
    <property type="match status" value="2"/>
</dbReference>
<dbReference type="InterPro" id="IPR032710">
    <property type="entry name" value="NTF2-like_dom_sf"/>
</dbReference>
<evidence type="ECO:0000313" key="2">
    <source>
        <dbReference type="EMBL" id="RZT66468.1"/>
    </source>
</evidence>
<accession>A0A4Q7U1T4</accession>
<name>A0A4Q7U1T4_9MICO</name>
<organism evidence="2 3">
    <name type="scientific">Microcella alkaliphila</name>
    <dbReference type="NCBI Taxonomy" id="279828"/>
    <lineage>
        <taxon>Bacteria</taxon>
        <taxon>Bacillati</taxon>
        <taxon>Actinomycetota</taxon>
        <taxon>Actinomycetes</taxon>
        <taxon>Micrococcales</taxon>
        <taxon>Microbacteriaceae</taxon>
        <taxon>Microcella</taxon>
    </lineage>
</organism>
<proteinExistence type="predicted"/>
<dbReference type="Pfam" id="PF12680">
    <property type="entry name" value="SnoaL_2"/>
    <property type="match status" value="1"/>
</dbReference>
<gene>
    <name evidence="2" type="ORF">EV140_0006</name>
</gene>
<feature type="domain" description="SnoaL-like" evidence="1">
    <location>
        <begin position="157"/>
        <end position="276"/>
    </location>
</feature>
<dbReference type="SUPFAM" id="SSF54427">
    <property type="entry name" value="NTF2-like"/>
    <property type="match status" value="2"/>
</dbReference>
<dbReference type="RefSeq" id="WP_130279836.1">
    <property type="nucleotide sequence ID" value="NZ_SGXT01000001.1"/>
</dbReference>
<sequence length="284" mass="30779">MTSTTQTDRVGHQVDVATSLINGLVNGDVAGVKDLFVGPADIDDPAAGRQIDGGFDRLVTSWAPANLARVKSVELAHHTAGKDGKFAGSEFHLVLEKDGGDKDLDVVVISEFDESGGLVRNRLYYRLARVTGVQHLRTRILPEEPVHLEPFNPVLDAYQKALRKGDPDGQADTFSEDGVFNGHGESQDLRDGVGMGIYRGREEVRAVLREMFDIGDEEAGHAGEEHAGAVIEKLNVIDDGTTTVLEFNIVHLNHPVNRTSAGVAAYELGSDGLIKEARVYDEAW</sequence>
<dbReference type="EMBL" id="SGXT01000001">
    <property type="protein sequence ID" value="RZT66468.1"/>
    <property type="molecule type" value="Genomic_DNA"/>
</dbReference>
<protein>
    <submittedName>
        <fullName evidence="2">SnoaL-like protein</fullName>
    </submittedName>
</protein>
<dbReference type="AlphaFoldDB" id="A0A4Q7U1T4"/>
<keyword evidence="3" id="KW-1185">Reference proteome</keyword>
<comment type="caution">
    <text evidence="2">The sequence shown here is derived from an EMBL/GenBank/DDBJ whole genome shotgun (WGS) entry which is preliminary data.</text>
</comment>
<dbReference type="InterPro" id="IPR037401">
    <property type="entry name" value="SnoaL-like"/>
</dbReference>
<evidence type="ECO:0000259" key="1">
    <source>
        <dbReference type="Pfam" id="PF12680"/>
    </source>
</evidence>
<reference evidence="2 3" key="1">
    <citation type="journal article" date="2015" name="Stand. Genomic Sci.">
        <title>Genomic Encyclopedia of Bacterial and Archaeal Type Strains, Phase III: the genomes of soil and plant-associated and newly described type strains.</title>
        <authorList>
            <person name="Whitman W.B."/>
            <person name="Woyke T."/>
            <person name="Klenk H.P."/>
            <person name="Zhou Y."/>
            <person name="Lilburn T.G."/>
            <person name="Beck B.J."/>
            <person name="De Vos P."/>
            <person name="Vandamme P."/>
            <person name="Eisen J.A."/>
            <person name="Garrity G."/>
            <person name="Hugenholtz P."/>
            <person name="Kyrpides N.C."/>
        </authorList>
    </citation>
    <scope>NUCLEOTIDE SEQUENCE [LARGE SCALE GENOMIC DNA]</scope>
    <source>
        <strain evidence="2 3">AC4r</strain>
    </source>
</reference>